<proteinExistence type="predicted"/>
<accession>A0A915ER34</accession>
<evidence type="ECO:0000313" key="1">
    <source>
        <dbReference type="Proteomes" id="UP000887574"/>
    </source>
</evidence>
<dbReference type="Proteomes" id="UP000887574">
    <property type="component" value="Unplaced"/>
</dbReference>
<dbReference type="AlphaFoldDB" id="A0A915ER34"/>
<evidence type="ECO:0000313" key="2">
    <source>
        <dbReference type="WBParaSite" id="jg8898"/>
    </source>
</evidence>
<organism evidence="1 2">
    <name type="scientific">Ditylenchus dipsaci</name>
    <dbReference type="NCBI Taxonomy" id="166011"/>
    <lineage>
        <taxon>Eukaryota</taxon>
        <taxon>Metazoa</taxon>
        <taxon>Ecdysozoa</taxon>
        <taxon>Nematoda</taxon>
        <taxon>Chromadorea</taxon>
        <taxon>Rhabditida</taxon>
        <taxon>Tylenchina</taxon>
        <taxon>Tylenchomorpha</taxon>
        <taxon>Sphaerularioidea</taxon>
        <taxon>Anguinidae</taxon>
        <taxon>Anguininae</taxon>
        <taxon>Ditylenchus</taxon>
    </lineage>
</organism>
<protein>
    <submittedName>
        <fullName evidence="2">Uncharacterized protein</fullName>
    </submittedName>
</protein>
<sequence>MARRRLLDTLERPDVAALRLKEVFSYDTEQSLKFFSTLLLTNSSFDYEQGHSPHRASDVLANQLNLNASEKQAVFRVLDQTDEDPILVVRLNQNWVNVHGEAAANQVLDAIAIYNMPRGQRRDDQAMCLCFHFAESSQISACRLAVLNNHRNAFAPSPEFQAHMAATNQNYAGNLEPMAFAAQVNKIAVRCDDIQPCPFFYW</sequence>
<dbReference type="WBParaSite" id="jg8898">
    <property type="protein sequence ID" value="jg8898"/>
    <property type="gene ID" value="jg8898"/>
</dbReference>
<reference evidence="2" key="1">
    <citation type="submission" date="2022-11" db="UniProtKB">
        <authorList>
            <consortium name="WormBaseParasite"/>
        </authorList>
    </citation>
    <scope>IDENTIFICATION</scope>
</reference>
<keyword evidence="1" id="KW-1185">Reference proteome</keyword>
<name>A0A915ER34_9BILA</name>